<dbReference type="Proteomes" id="UP001164250">
    <property type="component" value="Chromosome 9"/>
</dbReference>
<name>A0ACC1AQK3_9ROSI</name>
<evidence type="ECO:0000313" key="2">
    <source>
        <dbReference type="Proteomes" id="UP001164250"/>
    </source>
</evidence>
<organism evidence="1 2">
    <name type="scientific">Pistacia atlantica</name>
    <dbReference type="NCBI Taxonomy" id="434234"/>
    <lineage>
        <taxon>Eukaryota</taxon>
        <taxon>Viridiplantae</taxon>
        <taxon>Streptophyta</taxon>
        <taxon>Embryophyta</taxon>
        <taxon>Tracheophyta</taxon>
        <taxon>Spermatophyta</taxon>
        <taxon>Magnoliopsida</taxon>
        <taxon>eudicotyledons</taxon>
        <taxon>Gunneridae</taxon>
        <taxon>Pentapetalae</taxon>
        <taxon>rosids</taxon>
        <taxon>malvids</taxon>
        <taxon>Sapindales</taxon>
        <taxon>Anacardiaceae</taxon>
        <taxon>Pistacia</taxon>
    </lineage>
</organism>
<gene>
    <name evidence="1" type="ORF">Patl1_33087</name>
</gene>
<proteinExistence type="predicted"/>
<sequence length="59" mass="6759">MDCRTQQGHILALVHHHLQWGSMNHGVAREVGRHLPPSASLRQCPPERLKGLQHLTFKF</sequence>
<evidence type="ECO:0000313" key="1">
    <source>
        <dbReference type="EMBL" id="KAJ0088859.1"/>
    </source>
</evidence>
<keyword evidence="2" id="KW-1185">Reference proteome</keyword>
<accession>A0ACC1AQK3</accession>
<reference evidence="2" key="1">
    <citation type="journal article" date="2023" name="G3 (Bethesda)">
        <title>Genome assembly and association tests identify interacting loci associated with vigor, precocity, and sex in interspecific pistachio rootstocks.</title>
        <authorList>
            <person name="Palmer W."/>
            <person name="Jacygrad E."/>
            <person name="Sagayaradj S."/>
            <person name="Cavanaugh K."/>
            <person name="Han R."/>
            <person name="Bertier L."/>
            <person name="Beede B."/>
            <person name="Kafkas S."/>
            <person name="Golino D."/>
            <person name="Preece J."/>
            <person name="Michelmore R."/>
        </authorList>
    </citation>
    <scope>NUCLEOTIDE SEQUENCE [LARGE SCALE GENOMIC DNA]</scope>
</reference>
<dbReference type="EMBL" id="CM047905">
    <property type="protein sequence ID" value="KAJ0088859.1"/>
    <property type="molecule type" value="Genomic_DNA"/>
</dbReference>
<comment type="caution">
    <text evidence="1">The sequence shown here is derived from an EMBL/GenBank/DDBJ whole genome shotgun (WGS) entry which is preliminary data.</text>
</comment>
<protein>
    <submittedName>
        <fullName evidence="1">Uncharacterized protein</fullName>
    </submittedName>
</protein>